<name>A0ABS1VDT8_9ACTN</name>
<dbReference type="RefSeq" id="WP_202989195.1">
    <property type="nucleotide sequence ID" value="NZ_JAENHO010000001.1"/>
</dbReference>
<organism evidence="1 2">
    <name type="scientific">Paractinoplanes lichenicola</name>
    <dbReference type="NCBI Taxonomy" id="2802976"/>
    <lineage>
        <taxon>Bacteria</taxon>
        <taxon>Bacillati</taxon>
        <taxon>Actinomycetota</taxon>
        <taxon>Actinomycetes</taxon>
        <taxon>Micromonosporales</taxon>
        <taxon>Micromonosporaceae</taxon>
        <taxon>Paractinoplanes</taxon>
    </lineage>
</organism>
<reference evidence="1 2" key="1">
    <citation type="submission" date="2021-01" db="EMBL/GenBank/DDBJ databases">
        <title>Actinoplanes sp. nov. LDG1-01 isolated from lichen.</title>
        <authorList>
            <person name="Saeng-In P."/>
            <person name="Phongsopitanun W."/>
            <person name="Kanchanasin P."/>
            <person name="Yuki M."/>
            <person name="Kudo T."/>
            <person name="Ohkuma M."/>
            <person name="Tanasupawat S."/>
        </authorList>
    </citation>
    <scope>NUCLEOTIDE SEQUENCE [LARGE SCALE GENOMIC DNA]</scope>
    <source>
        <strain evidence="1 2">LDG1-01</strain>
    </source>
</reference>
<dbReference type="EMBL" id="JAENHO010000001">
    <property type="protein sequence ID" value="MBL7252842.1"/>
    <property type="molecule type" value="Genomic_DNA"/>
</dbReference>
<evidence type="ECO:0000313" key="2">
    <source>
        <dbReference type="Proteomes" id="UP000598996"/>
    </source>
</evidence>
<keyword evidence="2" id="KW-1185">Reference proteome</keyword>
<dbReference type="Proteomes" id="UP000598996">
    <property type="component" value="Unassembled WGS sequence"/>
</dbReference>
<sequence length="53" mass="5725">MAEQDGPAIVEAARRLQAEAADLCQRAASAVTAADAQRERARIARARRRFTAS</sequence>
<protein>
    <submittedName>
        <fullName evidence="1">Uncharacterized protein</fullName>
    </submittedName>
</protein>
<proteinExistence type="predicted"/>
<gene>
    <name evidence="1" type="ORF">JKJ07_00815</name>
</gene>
<evidence type="ECO:0000313" key="1">
    <source>
        <dbReference type="EMBL" id="MBL7252842.1"/>
    </source>
</evidence>
<comment type="caution">
    <text evidence="1">The sequence shown here is derived from an EMBL/GenBank/DDBJ whole genome shotgun (WGS) entry which is preliminary data.</text>
</comment>
<accession>A0ABS1VDT8</accession>